<feature type="region of interest" description="Disordered" evidence="9">
    <location>
        <begin position="728"/>
        <end position="765"/>
    </location>
</feature>
<evidence type="ECO:0000256" key="5">
    <source>
        <dbReference type="ARBA" id="ARBA00022737"/>
    </source>
</evidence>
<feature type="domain" description="Enhancer of mRNA-decapping protein 4 C-terminal" evidence="11">
    <location>
        <begin position="1249"/>
        <end position="1366"/>
    </location>
</feature>
<dbReference type="PANTHER" id="PTHR15598">
    <property type="entry name" value="ENHANCER OF MRNA-DECAPPING PROTEIN 4"/>
    <property type="match status" value="1"/>
</dbReference>
<dbReference type="Gene3D" id="6.10.140.270">
    <property type="match status" value="1"/>
</dbReference>
<dbReference type="InterPro" id="IPR015943">
    <property type="entry name" value="WD40/YVTN_repeat-like_dom_sf"/>
</dbReference>
<dbReference type="Gene3D" id="2.130.10.10">
    <property type="entry name" value="YVTN repeat-like/Quinoprotein amine dehydrogenase"/>
    <property type="match status" value="1"/>
</dbReference>
<evidence type="ECO:0000256" key="7">
    <source>
        <dbReference type="PROSITE-ProRule" id="PRU00221"/>
    </source>
</evidence>
<dbReference type="InterPro" id="IPR045152">
    <property type="entry name" value="EDC4-like"/>
</dbReference>
<dbReference type="GO" id="GO:0031087">
    <property type="term" value="P:deadenylation-independent decapping of nuclear-transcribed mRNA"/>
    <property type="evidence" value="ECO:0007669"/>
    <property type="project" value="InterPro"/>
</dbReference>
<protein>
    <submittedName>
        <fullName evidence="12">Enhancer of mRNA-decapping protein 4</fullName>
    </submittedName>
</protein>
<feature type="region of interest" description="Disordered" evidence="9">
    <location>
        <begin position="588"/>
        <end position="660"/>
    </location>
</feature>
<sequence>MKPSRGSLVSDGSGSAQSNGDVSQELPPGLPVVRSNVKQNIVLHGDDSRGSFPLYGQEVIITPSANSNMGNASTSSSQVKCTPVVKYDWESKYYIGNLVAVNKQYVVYVLKLQMGYGVRVLHRQTSERALLKGFAEMIVDLAFSDYKCNVLACVDRLGNLTIWKLFEEDGSVVTKLILSVENDSSEPSDYHRVVWGPYLPEDPSSGEPEGNYLGVSHDTQVELWDIDEECMEGLANPVPKEELSNSFIVVAGGHDAAVTDLAVAPDGSVMATASLDGTVKFWAMFWDSSDPPRRLHKFQPHEGKTVSSLLFCDNHKTQDPSVAFWRFLLTGAEFNSEIKLWCTVTWTCLQVVRFLTSDPQPCLKVCLDQSASFLMASDIKRKVFYIIKLFQDTKKGHAHFSSLSEFVLKEPMLNFCVATAGHISSKVVEGDEDEAVDVLSGNSGDEGTSVDDSAAADQSTVLVTMFCVFSKALQKLHVRFEPKSSVENDVGAASVSTTSREDIALQDGLSDLSFSAADQSTDAEGSQPDLIGGISPARPELQPTPAQSMTSSSFTSESNQSTSQPFLMTPDALRSGSFNQKEINALQQLRDSGSSSASSFTQVTRPNMSTVGDLMSPQNSSGGDGSLTVTPSSLQEPSPNSSHVLTPSQVPLPLSAAGSRETSLLAEEIDQAPKSPPNTPEEGNTANLSRLSVASAEDLAERLHQHPRLEKRLSDSSAEVAKILQADMENNDSHDGEEWNEGDRQAGGGSPQVVPNTKPEVSVGDLVDLSYSPVVAPVGVRDSKDQAGDDLMQRMGVGGKELPSADLRDRKNEDESTPGEAGQRKRTSGLPEDGRMPSLDRLPGEAGVSGRTEPETEEIQDTTKMDLPVHPKVASMKKGDVETSSATGSDSESGRGDVRKEHRRRKHRNVELESQTLEEVQELRGYLHQVLTASRQQHEEIKKLRTELNKSQQSNSIIQSMKSRIEKLEKNLNTKVDTLVTEQSKAERQHLETVLQDRQRTEKQKQDQMMDTVKTTVKQSVNQSLSKTIQKDVMPEISSSLTGMTNQLSQIATEKLTATDQLMKDNIGKLIKQRGFADSVAQATAQMVSNTVNQSYRDNFYKNVIPAFDNACKNMFQQMAVTFQKGVDNCVRQMQVIYEENAGSQKQEGEVLLAEMRSLVDEQQKNLTIFKEELEKNLQKSLTTHLHSHSERLEGFLADHIQQLITSEIQPVLKQHQDSVHDSIISVVRSQAATPVPTQPDIQRIQNQIREHLARNKINDAFQVALNAADLRALMFACNETGIDKVFGGDECALEQPVLLSLIHQLSHDLTTNTDLKISYLNHCMLAIDEESPVTKGHLTSILEDLVHNVHGFVQSSICQPQQRKLLRRIIRQAAGLGVRVDN</sequence>
<feature type="compositionally biased region" description="Polar residues" evidence="9">
    <location>
        <begin position="882"/>
        <end position="891"/>
    </location>
</feature>
<feature type="coiled-coil region" evidence="8">
    <location>
        <begin position="1153"/>
        <end position="1180"/>
    </location>
</feature>
<feature type="domain" description="Enhancer of mRNA-decapping protein 4 WD40 repeat region" evidence="10">
    <location>
        <begin position="76"/>
        <end position="392"/>
    </location>
</feature>
<comment type="caution">
    <text evidence="12">The sequence shown here is derived from an EMBL/GenBank/DDBJ whole genome shotgun (WGS) entry which is preliminary data.</text>
</comment>
<evidence type="ECO:0000256" key="8">
    <source>
        <dbReference type="SAM" id="Coils"/>
    </source>
</evidence>
<dbReference type="PANTHER" id="PTHR15598:SF5">
    <property type="entry name" value="ENHANCER OF MRNA-DECAPPING PROTEIN 4"/>
    <property type="match status" value="1"/>
</dbReference>
<dbReference type="PROSITE" id="PS50294">
    <property type="entry name" value="WD_REPEATS_REGION"/>
    <property type="match status" value="1"/>
</dbReference>
<evidence type="ECO:0000256" key="3">
    <source>
        <dbReference type="ARBA" id="ARBA00022490"/>
    </source>
</evidence>
<evidence type="ECO:0000256" key="9">
    <source>
        <dbReference type="SAM" id="MobiDB-lite"/>
    </source>
</evidence>
<keyword evidence="4 7" id="KW-0853">WD repeat</keyword>
<dbReference type="Gene3D" id="1.10.220.100">
    <property type="entry name" value="conserved c-terminal region of ge- 1"/>
    <property type="match status" value="1"/>
</dbReference>
<dbReference type="InterPro" id="IPR036322">
    <property type="entry name" value="WD40_repeat_dom_sf"/>
</dbReference>
<feature type="region of interest" description="Disordered" evidence="9">
    <location>
        <begin position="777"/>
        <end position="910"/>
    </location>
</feature>
<dbReference type="InterPro" id="IPR044938">
    <property type="entry name" value="EDC4_C_sf"/>
</dbReference>
<dbReference type="SMART" id="SM00320">
    <property type="entry name" value="WD40"/>
    <property type="match status" value="3"/>
</dbReference>
<evidence type="ECO:0000313" key="12">
    <source>
        <dbReference type="EMBL" id="KAJ8041350.1"/>
    </source>
</evidence>
<name>A0A9Q1CAE9_HOLLE</name>
<evidence type="ECO:0000256" key="2">
    <source>
        <dbReference type="ARBA" id="ARBA00009639"/>
    </source>
</evidence>
<dbReference type="InterPro" id="IPR032401">
    <property type="entry name" value="EDC4_WD40"/>
</dbReference>
<reference evidence="12" key="1">
    <citation type="submission" date="2021-10" db="EMBL/GenBank/DDBJ databases">
        <title>Tropical sea cucumber genome reveals ecological adaptation and Cuvierian tubules defense mechanism.</title>
        <authorList>
            <person name="Chen T."/>
        </authorList>
    </citation>
    <scope>NUCLEOTIDE SEQUENCE</scope>
    <source>
        <strain evidence="12">Nanhai2018</strain>
        <tissue evidence="12">Muscle</tissue>
    </source>
</reference>
<dbReference type="OrthoDB" id="21128at2759"/>
<comment type="similarity">
    <text evidence="2">Belongs to the WD repeat EDC4 family.</text>
</comment>
<feature type="repeat" description="WD" evidence="7">
    <location>
        <begin position="251"/>
        <end position="282"/>
    </location>
</feature>
<feature type="region of interest" description="Disordered" evidence="9">
    <location>
        <begin position="1"/>
        <end position="29"/>
    </location>
</feature>
<evidence type="ECO:0000313" key="13">
    <source>
        <dbReference type="Proteomes" id="UP001152320"/>
    </source>
</evidence>
<dbReference type="Proteomes" id="UP001152320">
    <property type="component" value="Chromosome 5"/>
</dbReference>
<feature type="compositionally biased region" description="Polar residues" evidence="9">
    <location>
        <begin position="588"/>
        <end position="649"/>
    </location>
</feature>
<organism evidence="12 13">
    <name type="scientific">Holothuria leucospilota</name>
    <name type="common">Black long sea cucumber</name>
    <name type="synonym">Mertensiothuria leucospilota</name>
    <dbReference type="NCBI Taxonomy" id="206669"/>
    <lineage>
        <taxon>Eukaryota</taxon>
        <taxon>Metazoa</taxon>
        <taxon>Echinodermata</taxon>
        <taxon>Eleutherozoa</taxon>
        <taxon>Echinozoa</taxon>
        <taxon>Holothuroidea</taxon>
        <taxon>Aspidochirotacea</taxon>
        <taxon>Aspidochirotida</taxon>
        <taxon>Holothuriidae</taxon>
        <taxon>Holothuria</taxon>
    </lineage>
</organism>
<feature type="compositionally biased region" description="Basic and acidic residues" evidence="9">
    <location>
        <begin position="731"/>
        <end position="744"/>
    </location>
</feature>
<feature type="compositionally biased region" description="Low complexity" evidence="9">
    <location>
        <begin position="547"/>
        <end position="564"/>
    </location>
</feature>
<dbReference type="InterPro" id="IPR001680">
    <property type="entry name" value="WD40_rpt"/>
</dbReference>
<accession>A0A9Q1CAE9</accession>
<dbReference type="Pfam" id="PF16529">
    <property type="entry name" value="Ge1_WD40"/>
    <property type="match status" value="1"/>
</dbReference>
<keyword evidence="6 8" id="KW-0175">Coiled coil</keyword>
<dbReference type="InterPro" id="IPR049404">
    <property type="entry name" value="EDC4_C"/>
</dbReference>
<dbReference type="EMBL" id="JAIZAY010000005">
    <property type="protein sequence ID" value="KAJ8041350.1"/>
    <property type="molecule type" value="Genomic_DNA"/>
</dbReference>
<keyword evidence="5" id="KW-0677">Repeat</keyword>
<proteinExistence type="inferred from homology"/>
<evidence type="ECO:0000259" key="11">
    <source>
        <dbReference type="Pfam" id="PF21289"/>
    </source>
</evidence>
<dbReference type="SUPFAM" id="SSF50978">
    <property type="entry name" value="WD40 repeat-like"/>
    <property type="match status" value="1"/>
</dbReference>
<feature type="region of interest" description="Disordered" evidence="9">
    <location>
        <begin position="516"/>
        <end position="572"/>
    </location>
</feature>
<keyword evidence="13" id="KW-1185">Reference proteome</keyword>
<gene>
    <name evidence="12" type="ORF">HOLleu_12147</name>
</gene>
<evidence type="ECO:0000256" key="6">
    <source>
        <dbReference type="ARBA" id="ARBA00023054"/>
    </source>
</evidence>
<dbReference type="Pfam" id="PF21289">
    <property type="entry name" value="EDC4_C"/>
    <property type="match status" value="1"/>
</dbReference>
<comment type="subcellular location">
    <subcellularLocation>
        <location evidence="1">Cytoplasm</location>
        <location evidence="1">P-body</location>
    </subcellularLocation>
</comment>
<evidence type="ECO:0000256" key="4">
    <source>
        <dbReference type="ARBA" id="ARBA00022574"/>
    </source>
</evidence>
<feature type="compositionally biased region" description="Polar residues" evidence="9">
    <location>
        <begin position="10"/>
        <end position="22"/>
    </location>
</feature>
<dbReference type="GO" id="GO:0000932">
    <property type="term" value="C:P-body"/>
    <property type="evidence" value="ECO:0007669"/>
    <property type="project" value="UniProtKB-SubCell"/>
</dbReference>
<evidence type="ECO:0000259" key="10">
    <source>
        <dbReference type="Pfam" id="PF16529"/>
    </source>
</evidence>
<evidence type="ECO:0000256" key="1">
    <source>
        <dbReference type="ARBA" id="ARBA00004201"/>
    </source>
</evidence>
<dbReference type="PROSITE" id="PS50082">
    <property type="entry name" value="WD_REPEATS_2"/>
    <property type="match status" value="1"/>
</dbReference>
<feature type="coiled-coil region" evidence="8">
    <location>
        <begin position="934"/>
        <end position="978"/>
    </location>
</feature>
<keyword evidence="3" id="KW-0963">Cytoplasm</keyword>